<dbReference type="InterPro" id="IPR003660">
    <property type="entry name" value="HAMP_dom"/>
</dbReference>
<feature type="domain" description="HAMP" evidence="15">
    <location>
        <begin position="192"/>
        <end position="244"/>
    </location>
</feature>
<evidence type="ECO:0000256" key="1">
    <source>
        <dbReference type="ARBA" id="ARBA00000085"/>
    </source>
</evidence>
<keyword evidence="8 13" id="KW-1133">Transmembrane helix</keyword>
<dbReference type="RefSeq" id="WP_154347803.1">
    <property type="nucleotide sequence ID" value="NZ_WKJD01000021.1"/>
</dbReference>
<dbReference type="InterPro" id="IPR004358">
    <property type="entry name" value="Sig_transdc_His_kin-like_C"/>
</dbReference>
<dbReference type="InterPro" id="IPR003594">
    <property type="entry name" value="HATPase_dom"/>
</dbReference>
<dbReference type="Pfam" id="PF00672">
    <property type="entry name" value="HAMP"/>
    <property type="match status" value="1"/>
</dbReference>
<dbReference type="Pfam" id="PF02518">
    <property type="entry name" value="HATPase_c"/>
    <property type="match status" value="1"/>
</dbReference>
<dbReference type="EMBL" id="WKJD01000021">
    <property type="protein sequence ID" value="MRX45244.1"/>
    <property type="molecule type" value="Genomic_DNA"/>
</dbReference>
<feature type="domain" description="Histidine kinase" evidence="14">
    <location>
        <begin position="252"/>
        <end position="447"/>
    </location>
</feature>
<dbReference type="Gene3D" id="3.30.565.10">
    <property type="entry name" value="Histidine kinase-like ATPase, C-terminal domain"/>
    <property type="match status" value="1"/>
</dbReference>
<dbReference type="AlphaFoldDB" id="A0A6L5R6S7"/>
<gene>
    <name evidence="16" type="ORF">GJR97_16140</name>
</gene>
<keyword evidence="10 13" id="KW-0472">Membrane</keyword>
<dbReference type="Proteomes" id="UP000476511">
    <property type="component" value="Unassembled WGS sequence"/>
</dbReference>
<dbReference type="PROSITE" id="PS50885">
    <property type="entry name" value="HAMP"/>
    <property type="match status" value="1"/>
</dbReference>
<reference evidence="16 17" key="1">
    <citation type="submission" date="2019-11" db="EMBL/GenBank/DDBJ databases">
        <title>Agromyces kandeliae sp. nov., isolated from mangrove soil.</title>
        <authorList>
            <person name="Wang R."/>
        </authorList>
    </citation>
    <scope>NUCLEOTIDE SEQUENCE [LARGE SCALE GENOMIC DNA]</scope>
    <source>
        <strain evidence="16 17">Q22</strain>
    </source>
</reference>
<evidence type="ECO:0000256" key="7">
    <source>
        <dbReference type="ARBA" id="ARBA00022777"/>
    </source>
</evidence>
<dbReference type="PANTHER" id="PTHR45436">
    <property type="entry name" value="SENSOR HISTIDINE KINASE YKOH"/>
    <property type="match status" value="1"/>
</dbReference>
<dbReference type="SMART" id="SM00387">
    <property type="entry name" value="HATPase_c"/>
    <property type="match status" value="1"/>
</dbReference>
<dbReference type="InterPro" id="IPR003661">
    <property type="entry name" value="HisK_dim/P_dom"/>
</dbReference>
<name>A0A6L5R6S7_9MICO</name>
<dbReference type="SUPFAM" id="SSF158472">
    <property type="entry name" value="HAMP domain-like"/>
    <property type="match status" value="1"/>
</dbReference>
<dbReference type="CDD" id="cd00082">
    <property type="entry name" value="HisKA"/>
    <property type="match status" value="1"/>
</dbReference>
<keyword evidence="17" id="KW-1185">Reference proteome</keyword>
<sequence length="447" mass="46430">MNATLRSRMVALGVGSAVAVLVLLSIPVGLIVGQDAREDADRSAQFAAESVVVAIDAGADDAESVADELEQVDERFTGVAVTVVQPDGEVLGAQSEVACTVDATSDRDAGAPPRDGPTAEYSPDGGPPAVEPIDGGRRVVLTTETAAGIFTVCADASTSAWLSAVAARMGTLAAAALGVLVVVAIVALLIARRVTRHLAAAAVTADRLAHGDLDARVPDAGPPEVRRVGDALNRLAERIEELLQFERETAADLSHRLRTPLTAVRLDVEALPASSGKAELELHVAQLERTLTAVIRAARRPQREGAMPSCDAATVARDRFAYWAPLMEDQGREASISTETAGEALVRCSSEDLSAALDALLENAVAHTADGTPVAVVVADLHDGRIAVDVRDRGHGVSNDALQRGRSDRGSTGLGLDIARSCAEASGGELDLLELDGWATVRLVLGR</sequence>
<dbReference type="InterPro" id="IPR036890">
    <property type="entry name" value="HATPase_C_sf"/>
</dbReference>
<keyword evidence="5" id="KW-0808">Transferase</keyword>
<evidence type="ECO:0000259" key="14">
    <source>
        <dbReference type="PROSITE" id="PS50109"/>
    </source>
</evidence>
<keyword evidence="7" id="KW-0418">Kinase</keyword>
<evidence type="ECO:0000256" key="12">
    <source>
        <dbReference type="SAM" id="MobiDB-lite"/>
    </source>
</evidence>
<comment type="catalytic activity">
    <reaction evidence="1">
        <text>ATP + protein L-histidine = ADP + protein N-phospho-L-histidine.</text>
        <dbReference type="EC" id="2.7.13.3"/>
    </reaction>
</comment>
<dbReference type="Gene3D" id="1.10.287.130">
    <property type="match status" value="1"/>
</dbReference>
<dbReference type="GO" id="GO:0005886">
    <property type="term" value="C:plasma membrane"/>
    <property type="evidence" value="ECO:0007669"/>
    <property type="project" value="UniProtKB-SubCell"/>
</dbReference>
<evidence type="ECO:0000256" key="6">
    <source>
        <dbReference type="ARBA" id="ARBA00022692"/>
    </source>
</evidence>
<dbReference type="InterPro" id="IPR036097">
    <property type="entry name" value="HisK_dim/P_sf"/>
</dbReference>
<evidence type="ECO:0000256" key="10">
    <source>
        <dbReference type="ARBA" id="ARBA00023136"/>
    </source>
</evidence>
<keyword evidence="9" id="KW-0902">Two-component regulatory system</keyword>
<comment type="caution">
    <text evidence="16">The sequence shown here is derived from an EMBL/GenBank/DDBJ whole genome shotgun (WGS) entry which is preliminary data.</text>
</comment>
<dbReference type="PANTHER" id="PTHR45436:SF5">
    <property type="entry name" value="SENSOR HISTIDINE KINASE TRCS"/>
    <property type="match status" value="1"/>
</dbReference>
<comment type="subcellular location">
    <subcellularLocation>
        <location evidence="2">Cell membrane</location>
    </subcellularLocation>
</comment>
<protein>
    <recommendedName>
        <fullName evidence="3">histidine kinase</fullName>
        <ecNumber evidence="3">2.7.13.3</ecNumber>
    </recommendedName>
</protein>
<dbReference type="GO" id="GO:0000155">
    <property type="term" value="F:phosphorelay sensor kinase activity"/>
    <property type="evidence" value="ECO:0007669"/>
    <property type="project" value="InterPro"/>
</dbReference>
<evidence type="ECO:0000259" key="15">
    <source>
        <dbReference type="PROSITE" id="PS50885"/>
    </source>
</evidence>
<dbReference type="PROSITE" id="PS50109">
    <property type="entry name" value="HIS_KIN"/>
    <property type="match status" value="1"/>
</dbReference>
<evidence type="ECO:0000256" key="2">
    <source>
        <dbReference type="ARBA" id="ARBA00004236"/>
    </source>
</evidence>
<feature type="coiled-coil region" evidence="11">
    <location>
        <begin position="236"/>
        <end position="297"/>
    </location>
</feature>
<keyword evidence="6 13" id="KW-0812">Transmembrane</keyword>
<accession>A0A6L5R6S7</accession>
<feature type="region of interest" description="Disordered" evidence="12">
    <location>
        <begin position="102"/>
        <end position="129"/>
    </location>
</feature>
<dbReference type="SUPFAM" id="SSF55874">
    <property type="entry name" value="ATPase domain of HSP90 chaperone/DNA topoisomerase II/histidine kinase"/>
    <property type="match status" value="1"/>
</dbReference>
<dbReference type="CDD" id="cd06225">
    <property type="entry name" value="HAMP"/>
    <property type="match status" value="1"/>
</dbReference>
<evidence type="ECO:0000256" key="9">
    <source>
        <dbReference type="ARBA" id="ARBA00023012"/>
    </source>
</evidence>
<evidence type="ECO:0000256" key="5">
    <source>
        <dbReference type="ARBA" id="ARBA00022679"/>
    </source>
</evidence>
<feature type="transmembrane region" description="Helical" evidence="13">
    <location>
        <begin position="172"/>
        <end position="191"/>
    </location>
</feature>
<evidence type="ECO:0000256" key="13">
    <source>
        <dbReference type="SAM" id="Phobius"/>
    </source>
</evidence>
<dbReference type="PRINTS" id="PR00344">
    <property type="entry name" value="BCTRLSENSOR"/>
</dbReference>
<dbReference type="EC" id="2.7.13.3" evidence="3"/>
<evidence type="ECO:0000313" key="16">
    <source>
        <dbReference type="EMBL" id="MRX45244.1"/>
    </source>
</evidence>
<keyword evidence="4" id="KW-0597">Phosphoprotein</keyword>
<evidence type="ECO:0000256" key="4">
    <source>
        <dbReference type="ARBA" id="ARBA00022553"/>
    </source>
</evidence>
<keyword evidence="11" id="KW-0175">Coiled coil</keyword>
<dbReference type="InterPro" id="IPR050428">
    <property type="entry name" value="TCS_sensor_his_kinase"/>
</dbReference>
<dbReference type="InterPro" id="IPR005467">
    <property type="entry name" value="His_kinase_dom"/>
</dbReference>
<evidence type="ECO:0000256" key="3">
    <source>
        <dbReference type="ARBA" id="ARBA00012438"/>
    </source>
</evidence>
<proteinExistence type="predicted"/>
<evidence type="ECO:0000256" key="11">
    <source>
        <dbReference type="SAM" id="Coils"/>
    </source>
</evidence>
<evidence type="ECO:0000313" key="17">
    <source>
        <dbReference type="Proteomes" id="UP000476511"/>
    </source>
</evidence>
<organism evidence="16 17">
    <name type="scientific">Agromyces kandeliae</name>
    <dbReference type="NCBI Taxonomy" id="2666141"/>
    <lineage>
        <taxon>Bacteria</taxon>
        <taxon>Bacillati</taxon>
        <taxon>Actinomycetota</taxon>
        <taxon>Actinomycetes</taxon>
        <taxon>Micrococcales</taxon>
        <taxon>Microbacteriaceae</taxon>
        <taxon>Agromyces</taxon>
    </lineage>
</organism>
<evidence type="ECO:0000256" key="8">
    <source>
        <dbReference type="ARBA" id="ARBA00022989"/>
    </source>
</evidence>
<dbReference type="SUPFAM" id="SSF47384">
    <property type="entry name" value="Homodimeric domain of signal transducing histidine kinase"/>
    <property type="match status" value="1"/>
</dbReference>
<dbReference type="SMART" id="SM00304">
    <property type="entry name" value="HAMP"/>
    <property type="match status" value="1"/>
</dbReference>